<protein>
    <submittedName>
        <fullName evidence="3">RND efflux system, outer membrane lipoprotein, NodT family</fullName>
    </submittedName>
</protein>
<dbReference type="PANTHER" id="PTHR30203:SF33">
    <property type="entry name" value="BLR4455 PROTEIN"/>
    <property type="match status" value="1"/>
</dbReference>
<dbReference type="Gene3D" id="1.20.1600.10">
    <property type="entry name" value="Outer membrane efflux proteins (OEP)"/>
    <property type="match status" value="1"/>
</dbReference>
<evidence type="ECO:0000313" key="3">
    <source>
        <dbReference type="EMBL" id="ADQ16607.1"/>
    </source>
</evidence>
<dbReference type="STRING" id="649349.Lbys_0861"/>
<keyword evidence="2 3" id="KW-0449">Lipoprotein</keyword>
<keyword evidence="4" id="KW-1185">Reference proteome</keyword>
<dbReference type="InterPro" id="IPR010131">
    <property type="entry name" value="MdtP/NodT-like"/>
</dbReference>
<dbReference type="SUPFAM" id="SSF56954">
    <property type="entry name" value="Outer membrane efflux proteins (OEP)"/>
    <property type="match status" value="1"/>
</dbReference>
<evidence type="ECO:0000256" key="2">
    <source>
        <dbReference type="RuleBase" id="RU362097"/>
    </source>
</evidence>
<evidence type="ECO:0000313" key="4">
    <source>
        <dbReference type="Proteomes" id="UP000007435"/>
    </source>
</evidence>
<reference evidence="3 4" key="2">
    <citation type="journal article" date="2011" name="Stand. Genomic Sci.">
        <title>Complete genome sequence of Leadbetterella byssophila type strain (4M15).</title>
        <authorList>
            <person name="Abt B."/>
            <person name="Teshima H."/>
            <person name="Lucas S."/>
            <person name="Lapidus A."/>
            <person name="Del Rio T.G."/>
            <person name="Nolan M."/>
            <person name="Tice H."/>
            <person name="Cheng J.F."/>
            <person name="Pitluck S."/>
            <person name="Liolios K."/>
            <person name="Pagani I."/>
            <person name="Ivanova N."/>
            <person name="Mavromatis K."/>
            <person name="Pati A."/>
            <person name="Tapia R."/>
            <person name="Han C."/>
            <person name="Goodwin L."/>
            <person name="Chen A."/>
            <person name="Palaniappan K."/>
            <person name="Land M."/>
            <person name="Hauser L."/>
            <person name="Chang Y.J."/>
            <person name="Jeffries C.D."/>
            <person name="Rohde M."/>
            <person name="Goker M."/>
            <person name="Tindall B.J."/>
            <person name="Detter J.C."/>
            <person name="Woyke T."/>
            <person name="Bristow J."/>
            <person name="Eisen J.A."/>
            <person name="Markowitz V."/>
            <person name="Hugenholtz P."/>
            <person name="Klenk H.P."/>
            <person name="Kyrpides N.C."/>
        </authorList>
    </citation>
    <scope>NUCLEOTIDE SEQUENCE [LARGE SCALE GENOMIC DNA]</scope>
    <source>
        <strain evidence="4">DSM 17132 / JCM 16389 / KACC 11308 / NBRC 106382 / 4M15</strain>
    </source>
</reference>
<evidence type="ECO:0000256" key="1">
    <source>
        <dbReference type="ARBA" id="ARBA00007613"/>
    </source>
</evidence>
<dbReference type="GO" id="GO:0015562">
    <property type="term" value="F:efflux transmembrane transporter activity"/>
    <property type="evidence" value="ECO:0007669"/>
    <property type="project" value="InterPro"/>
</dbReference>
<dbReference type="PROSITE" id="PS51257">
    <property type="entry name" value="PROKAR_LIPOPROTEIN"/>
    <property type="match status" value="1"/>
</dbReference>
<sequence length="461" mass="51282">MKYKWLIACSILLQSCFVAKDYKRPDISVADQFKAEQVSADSTSLASVSWREFFKDEVLASYIEKALAHNLDIRTALQNVNIAEAYMKQGKAGYFPTFSIGPNYTFSRTSANTQFGRITGSQTLGQFDITGSFAWEADIWGKIRSTKRGFVADYLRSINAHQAVSTQIIAAVANAYFQLSALDEQKQVLLETISNREEGVETNKSLKVAGIVSEVAVKQNEALLVNAEALLVDTENAIKLNENILSLLIGESPRATERGKFSDASIQQMVYTGFPVQLLENRPDVKAAEMALVKAFENVNVARSNFYPALRITANTGFQSIDFPKLFDPKSFFVSAVAGLAQPVYNKRAIRTQKEVADASQEQAYIAYQKALITASKEVSDALYNYTAADKKISLKEKEYQLYEESVEYSEELLKNGMANYLEVVTAKQNALNTKLSIITTQLQKYNATVELYRALGGGWK</sequence>
<keyword evidence="2" id="KW-0472">Membrane</keyword>
<dbReference type="OrthoDB" id="9770517at2"/>
<keyword evidence="2" id="KW-0564">Palmitate</keyword>
<dbReference type="NCBIfam" id="TIGR01845">
    <property type="entry name" value="outer_NodT"/>
    <property type="match status" value="1"/>
</dbReference>
<comment type="subcellular location">
    <subcellularLocation>
        <location evidence="2">Cell membrane</location>
        <topology evidence="2">Lipid-anchor</topology>
    </subcellularLocation>
</comment>
<dbReference type="eggNOG" id="COG1538">
    <property type="taxonomic scope" value="Bacteria"/>
</dbReference>
<organism evidence="3 4">
    <name type="scientific">Leadbetterella byssophila (strain DSM 17132 / JCM 16389 / KACC 11308 / NBRC 106382 / 4M15)</name>
    <dbReference type="NCBI Taxonomy" id="649349"/>
    <lineage>
        <taxon>Bacteria</taxon>
        <taxon>Pseudomonadati</taxon>
        <taxon>Bacteroidota</taxon>
        <taxon>Cytophagia</taxon>
        <taxon>Cytophagales</taxon>
        <taxon>Leadbetterellaceae</taxon>
        <taxon>Leadbetterella</taxon>
    </lineage>
</organism>
<keyword evidence="2" id="KW-0812">Transmembrane</keyword>
<dbReference type="PANTHER" id="PTHR30203">
    <property type="entry name" value="OUTER MEMBRANE CATION EFFLUX PROTEIN"/>
    <property type="match status" value="1"/>
</dbReference>
<dbReference type="Proteomes" id="UP000007435">
    <property type="component" value="Chromosome"/>
</dbReference>
<dbReference type="Pfam" id="PF02321">
    <property type="entry name" value="OEP"/>
    <property type="match status" value="2"/>
</dbReference>
<dbReference type="GO" id="GO:0005886">
    <property type="term" value="C:plasma membrane"/>
    <property type="evidence" value="ECO:0007669"/>
    <property type="project" value="UniProtKB-SubCell"/>
</dbReference>
<dbReference type="EMBL" id="CP002305">
    <property type="protein sequence ID" value="ADQ16607.1"/>
    <property type="molecule type" value="Genomic_DNA"/>
</dbReference>
<proteinExistence type="inferred from homology"/>
<dbReference type="Gene3D" id="2.20.200.10">
    <property type="entry name" value="Outer membrane efflux proteins (OEP)"/>
    <property type="match status" value="1"/>
</dbReference>
<reference key="1">
    <citation type="submission" date="2010-11" db="EMBL/GenBank/DDBJ databases">
        <title>The complete genome of Leadbetterella byssophila DSM 17132.</title>
        <authorList>
            <consortium name="US DOE Joint Genome Institute (JGI-PGF)"/>
            <person name="Lucas S."/>
            <person name="Copeland A."/>
            <person name="Lapidus A."/>
            <person name="Glavina del Rio T."/>
            <person name="Dalin E."/>
            <person name="Tice H."/>
            <person name="Bruce D."/>
            <person name="Goodwin L."/>
            <person name="Pitluck S."/>
            <person name="Kyrpides N."/>
            <person name="Mavromatis K."/>
            <person name="Ivanova N."/>
            <person name="Teshima H."/>
            <person name="Brettin T."/>
            <person name="Detter J.C."/>
            <person name="Han C."/>
            <person name="Tapia R."/>
            <person name="Land M."/>
            <person name="Hauser L."/>
            <person name="Markowitz V."/>
            <person name="Cheng J.-F."/>
            <person name="Hugenholtz P."/>
            <person name="Woyke T."/>
            <person name="Wu D."/>
            <person name="Tindall B."/>
            <person name="Pomrenke H.G."/>
            <person name="Brambilla E."/>
            <person name="Klenk H.-P."/>
            <person name="Eisen J.A."/>
        </authorList>
    </citation>
    <scope>NUCLEOTIDE SEQUENCE [LARGE SCALE GENOMIC DNA]</scope>
    <source>
        <strain>DSM 17132</strain>
    </source>
</reference>
<dbReference type="HOGENOM" id="CLU_012817_13_3_10"/>
<dbReference type="InterPro" id="IPR003423">
    <property type="entry name" value="OMP_efflux"/>
</dbReference>
<dbReference type="AlphaFoldDB" id="E4RR12"/>
<comment type="similarity">
    <text evidence="1 2">Belongs to the outer membrane factor (OMF) (TC 1.B.17) family.</text>
</comment>
<dbReference type="KEGG" id="lby:Lbys_0861"/>
<gene>
    <name evidence="3" type="ordered locus">Lbys_0861</name>
</gene>
<name>E4RR12_LEAB4</name>
<accession>E4RR12</accession>
<keyword evidence="2" id="KW-1134">Transmembrane beta strand</keyword>